<feature type="signal peptide" evidence="1">
    <location>
        <begin position="1"/>
        <end position="22"/>
    </location>
</feature>
<proteinExistence type="predicted"/>
<sequence length="207" mass="22946">MSPSRLVSVTLLYTVLCGLTLGNVRRPAVVACRFSRYIRNVLSADSVLQQTTHCGEQKLSGSFIGNSSILLRKPRGVTPIQRARLLAPVLGRFRDTLLRVANQQSPGELRECLESYQAEQSRLASSLSSFVTKIKESIRAHAPLYLTLGAVEDRVTQALADYAERGISPLETTEVDPAYWRLVLIDMDTAMVELRRIGRLLGPTCED</sequence>
<name>A0A6P4ZX05_BRABE</name>
<keyword evidence="1" id="KW-0732">Signal</keyword>
<dbReference type="Proteomes" id="UP000515135">
    <property type="component" value="Unplaced"/>
</dbReference>
<feature type="chain" id="PRO_5027745836" evidence="1">
    <location>
        <begin position="23"/>
        <end position="207"/>
    </location>
</feature>
<gene>
    <name evidence="3" type="primary">LOC109478404</name>
</gene>
<evidence type="ECO:0000313" key="3">
    <source>
        <dbReference type="RefSeq" id="XP_019635492.1"/>
    </source>
</evidence>
<organism evidence="2 3">
    <name type="scientific">Branchiostoma belcheri</name>
    <name type="common">Amphioxus</name>
    <dbReference type="NCBI Taxonomy" id="7741"/>
    <lineage>
        <taxon>Eukaryota</taxon>
        <taxon>Metazoa</taxon>
        <taxon>Chordata</taxon>
        <taxon>Cephalochordata</taxon>
        <taxon>Leptocardii</taxon>
        <taxon>Amphioxiformes</taxon>
        <taxon>Branchiostomatidae</taxon>
        <taxon>Branchiostoma</taxon>
    </lineage>
</organism>
<evidence type="ECO:0000256" key="1">
    <source>
        <dbReference type="SAM" id="SignalP"/>
    </source>
</evidence>
<evidence type="ECO:0000313" key="2">
    <source>
        <dbReference type="Proteomes" id="UP000515135"/>
    </source>
</evidence>
<protein>
    <submittedName>
        <fullName evidence="3">Uncharacterized protein LOC109478404</fullName>
    </submittedName>
</protein>
<dbReference type="KEGG" id="bbel:109478404"/>
<keyword evidence="2" id="KW-1185">Reference proteome</keyword>
<dbReference type="GeneID" id="109478404"/>
<reference evidence="3" key="1">
    <citation type="submission" date="2025-08" db="UniProtKB">
        <authorList>
            <consortium name="RefSeq"/>
        </authorList>
    </citation>
    <scope>IDENTIFICATION</scope>
    <source>
        <tissue evidence="3">Gonad</tissue>
    </source>
</reference>
<dbReference type="OrthoDB" id="10023949at2759"/>
<dbReference type="AlphaFoldDB" id="A0A6P4ZX05"/>
<dbReference type="RefSeq" id="XP_019635492.1">
    <property type="nucleotide sequence ID" value="XM_019779933.1"/>
</dbReference>
<accession>A0A6P4ZX05</accession>